<evidence type="ECO:0000313" key="18">
    <source>
        <dbReference type="Proteomes" id="UP000327439"/>
    </source>
</evidence>
<dbReference type="PRINTS" id="PR00360">
    <property type="entry name" value="C2DOMAIN"/>
</dbReference>
<evidence type="ECO:0000259" key="16">
    <source>
        <dbReference type="PROSITE" id="PS51847"/>
    </source>
</evidence>
<keyword evidence="11 14" id="KW-0472">Membrane</keyword>
<evidence type="ECO:0000256" key="6">
    <source>
        <dbReference type="ARBA" id="ARBA00022737"/>
    </source>
</evidence>
<proteinExistence type="inferred from homology"/>
<dbReference type="EMBL" id="CM018214">
    <property type="protein sequence ID" value="KAB2049807.1"/>
    <property type="molecule type" value="Genomic_DNA"/>
</dbReference>
<keyword evidence="3" id="KW-0813">Transport</keyword>
<evidence type="ECO:0000256" key="1">
    <source>
        <dbReference type="ARBA" id="ARBA00004167"/>
    </source>
</evidence>
<dbReference type="GO" id="GO:0006869">
    <property type="term" value="P:lipid transport"/>
    <property type="evidence" value="ECO:0007669"/>
    <property type="project" value="UniProtKB-KW"/>
</dbReference>
<dbReference type="InterPro" id="IPR039010">
    <property type="entry name" value="Synaptotagmin_SMP"/>
</dbReference>
<feature type="domain" description="C2" evidence="15">
    <location>
        <begin position="471"/>
        <end position="588"/>
    </location>
</feature>
<feature type="region of interest" description="Disordered" evidence="13">
    <location>
        <begin position="1"/>
        <end position="21"/>
    </location>
</feature>
<keyword evidence="5" id="KW-0479">Metal-binding</keyword>
<evidence type="ECO:0000313" key="17">
    <source>
        <dbReference type="EMBL" id="KAB2049807.1"/>
    </source>
</evidence>
<evidence type="ECO:0000256" key="2">
    <source>
        <dbReference type="ARBA" id="ARBA00006996"/>
    </source>
</evidence>
<feature type="domain" description="SMP-LTD" evidence="16">
    <location>
        <begin position="115"/>
        <end position="299"/>
    </location>
</feature>
<evidence type="ECO:0000256" key="13">
    <source>
        <dbReference type="SAM" id="MobiDB-lite"/>
    </source>
</evidence>
<evidence type="ECO:0000256" key="9">
    <source>
        <dbReference type="ARBA" id="ARBA00023055"/>
    </source>
</evidence>
<dbReference type="InterPro" id="IPR045050">
    <property type="entry name" value="Synaptotagmin_plant"/>
</dbReference>
<keyword evidence="9" id="KW-0445">Lipid transport</keyword>
<dbReference type="Proteomes" id="UP000327439">
    <property type="component" value="Chromosome A13"/>
</dbReference>
<dbReference type="PANTHER" id="PTHR10774">
    <property type="entry name" value="EXTENDED SYNAPTOTAGMIN-RELATED"/>
    <property type="match status" value="1"/>
</dbReference>
<gene>
    <name evidence="17" type="ORF">ES319_A13G202800v1</name>
</gene>
<comment type="subcellular location">
    <subcellularLocation>
        <location evidence="1">Membrane</location>
        <topology evidence="1">Single-pass membrane protein</topology>
    </subcellularLocation>
</comment>
<dbReference type="InterPro" id="IPR035892">
    <property type="entry name" value="C2_domain_sf"/>
</dbReference>
<keyword evidence="7" id="KW-0106">Calcium</keyword>
<keyword evidence="8 14" id="KW-1133">Transmembrane helix</keyword>
<evidence type="ECO:0000256" key="8">
    <source>
        <dbReference type="ARBA" id="ARBA00022989"/>
    </source>
</evidence>
<feature type="transmembrane region" description="Helical" evidence="14">
    <location>
        <begin position="49"/>
        <end position="70"/>
    </location>
</feature>
<dbReference type="GO" id="GO:0008289">
    <property type="term" value="F:lipid binding"/>
    <property type="evidence" value="ECO:0007669"/>
    <property type="project" value="UniProtKB-KW"/>
</dbReference>
<evidence type="ECO:0000256" key="7">
    <source>
        <dbReference type="ARBA" id="ARBA00022837"/>
    </source>
</evidence>
<comment type="function">
    <text evidence="12">May be involved in membrane trafficking.</text>
</comment>
<dbReference type="Pfam" id="PF17047">
    <property type="entry name" value="SMP_LBD"/>
    <property type="match status" value="1"/>
</dbReference>
<evidence type="ECO:0000256" key="11">
    <source>
        <dbReference type="ARBA" id="ARBA00023136"/>
    </source>
</evidence>
<evidence type="ECO:0000256" key="14">
    <source>
        <dbReference type="SAM" id="Phobius"/>
    </source>
</evidence>
<dbReference type="FunFam" id="2.60.40.150:FF:000135">
    <property type="entry name" value="Plant synaptotagmin"/>
    <property type="match status" value="1"/>
</dbReference>
<accession>A0A5J5T2A7</accession>
<dbReference type="InterPro" id="IPR031468">
    <property type="entry name" value="SMP_LBD"/>
</dbReference>
<dbReference type="Gene3D" id="2.60.40.150">
    <property type="entry name" value="C2 domain"/>
    <property type="match status" value="2"/>
</dbReference>
<dbReference type="PROSITE" id="PS51847">
    <property type="entry name" value="SMP"/>
    <property type="match status" value="1"/>
</dbReference>
<dbReference type="OrthoDB" id="67700at2759"/>
<dbReference type="PROSITE" id="PS50004">
    <property type="entry name" value="C2"/>
    <property type="match status" value="2"/>
</dbReference>
<dbReference type="CDD" id="cd21677">
    <property type="entry name" value="SMP_SYT"/>
    <property type="match status" value="1"/>
</dbReference>
<keyword evidence="18" id="KW-1185">Reference proteome</keyword>
<evidence type="ECO:0008006" key="19">
    <source>
        <dbReference type="Google" id="ProtNLM"/>
    </source>
</evidence>
<organism evidence="17 18">
    <name type="scientific">Gossypium barbadense</name>
    <name type="common">Sea Island cotton</name>
    <name type="synonym">Hibiscus barbadensis</name>
    <dbReference type="NCBI Taxonomy" id="3634"/>
    <lineage>
        <taxon>Eukaryota</taxon>
        <taxon>Viridiplantae</taxon>
        <taxon>Streptophyta</taxon>
        <taxon>Embryophyta</taxon>
        <taxon>Tracheophyta</taxon>
        <taxon>Spermatophyta</taxon>
        <taxon>Magnoliopsida</taxon>
        <taxon>eudicotyledons</taxon>
        <taxon>Gunneridae</taxon>
        <taxon>Pentapetalae</taxon>
        <taxon>rosids</taxon>
        <taxon>malvids</taxon>
        <taxon>Malvales</taxon>
        <taxon>Malvaceae</taxon>
        <taxon>Malvoideae</taxon>
        <taxon>Gossypium</taxon>
    </lineage>
</organism>
<keyword evidence="6" id="KW-0677">Repeat</keyword>
<dbReference type="PANTHER" id="PTHR10774:SF178">
    <property type="entry name" value="SYNAPTOTAGMIN-4"/>
    <property type="match status" value="1"/>
</dbReference>
<sequence>MKRKEENKKKRRSSSSLPYNALNQKSHNTKIFHLHILYYSGVILKLKHMAFLSAMFIGLAIGIGLIVAFARYEKIRSSRRAHMAKTVASFARMTVQDTRTILPPEFYPPWVVFSQRQKLMWLNLQLKKIWPYLNEAASGSIRASIEPTLEQYTPAIISSIKFAKFTLGTVAPQFTGVSIVESESGAGGITMELELKWDGNPKIVLNINTRLGVSLPVEMKNIGLTGVFRLIFKPLVDEFPCFGAVAYSLREKKDFDFKLKVVGSEVSTIPGISDAIEETIRDAMEDSIMWPVRKIIPILPGDYSDLELKPVGTLEVKLVQAKDLANKDMIGKSDPFAVVFVRPLRDKIKTSKTINNQLNPIWNEHYEFIVEDASTQHLTVRIFDDEGVQAPELIGCAQVALKDLEPDKVKDIWLKLVKDLVVQKDTKNRGQVQLELLYCPFGTESSIKNPFDPDFSLTSLEKALKTATAEKEGDRIMSQRKRDVIVRGVLTVTVIAAEDLPAVDFLGKADPFVVLTLKKSQRIAMTRVANETLNPVWDQTFDFVVEDALHEMIIFEVWDYDTLKKEKIGRCIMTLTRVLLEGEIQDSFQLDGAKSGKLLLHLKWVPQLVFRGA</sequence>
<keyword evidence="4 14" id="KW-0812">Transmembrane</keyword>
<feature type="domain" description="C2" evidence="15">
    <location>
        <begin position="293"/>
        <end position="414"/>
    </location>
</feature>
<evidence type="ECO:0000256" key="12">
    <source>
        <dbReference type="ARBA" id="ARBA00058920"/>
    </source>
</evidence>
<name>A0A5J5T2A7_GOSBA</name>
<evidence type="ECO:0000256" key="10">
    <source>
        <dbReference type="ARBA" id="ARBA00023121"/>
    </source>
</evidence>
<comment type="similarity">
    <text evidence="2">Belongs to the synaptotagmin family.</text>
</comment>
<evidence type="ECO:0000256" key="4">
    <source>
        <dbReference type="ARBA" id="ARBA00022692"/>
    </source>
</evidence>
<evidence type="ECO:0000256" key="5">
    <source>
        <dbReference type="ARBA" id="ARBA00022723"/>
    </source>
</evidence>
<keyword evidence="10" id="KW-0446">Lipid-binding</keyword>
<dbReference type="SUPFAM" id="SSF49562">
    <property type="entry name" value="C2 domain (Calcium/lipid-binding domain, CaLB)"/>
    <property type="match status" value="2"/>
</dbReference>
<dbReference type="GO" id="GO:0046872">
    <property type="term" value="F:metal ion binding"/>
    <property type="evidence" value="ECO:0007669"/>
    <property type="project" value="UniProtKB-KW"/>
</dbReference>
<evidence type="ECO:0000259" key="15">
    <source>
        <dbReference type="PROSITE" id="PS50004"/>
    </source>
</evidence>
<dbReference type="SMART" id="SM00239">
    <property type="entry name" value="C2"/>
    <property type="match status" value="2"/>
</dbReference>
<dbReference type="Pfam" id="PF00168">
    <property type="entry name" value="C2"/>
    <property type="match status" value="2"/>
</dbReference>
<dbReference type="AlphaFoldDB" id="A0A5J5T2A7"/>
<protein>
    <recommendedName>
        <fullName evidence="19">C2 domain-containing protein</fullName>
    </recommendedName>
</protein>
<dbReference type="GO" id="GO:0005783">
    <property type="term" value="C:endoplasmic reticulum"/>
    <property type="evidence" value="ECO:0007669"/>
    <property type="project" value="TreeGrafter"/>
</dbReference>
<dbReference type="FunFam" id="2.60.40.150:FF:000100">
    <property type="entry name" value="Extended synaptotagmin-2"/>
    <property type="match status" value="1"/>
</dbReference>
<dbReference type="CDD" id="cd00030">
    <property type="entry name" value="C2"/>
    <property type="match status" value="2"/>
</dbReference>
<dbReference type="GO" id="GO:0016020">
    <property type="term" value="C:membrane"/>
    <property type="evidence" value="ECO:0007669"/>
    <property type="project" value="UniProtKB-SubCell"/>
</dbReference>
<reference evidence="18" key="1">
    <citation type="journal article" date="2020" name="Nat. Genet.">
        <title>Genomic diversifications of five Gossypium allopolyploid species and their impact on cotton improvement.</title>
        <authorList>
            <person name="Chen Z.J."/>
            <person name="Sreedasyam A."/>
            <person name="Ando A."/>
            <person name="Song Q."/>
            <person name="De Santiago L.M."/>
            <person name="Hulse-Kemp A.M."/>
            <person name="Ding M."/>
            <person name="Ye W."/>
            <person name="Kirkbride R.C."/>
            <person name="Jenkins J."/>
            <person name="Plott C."/>
            <person name="Lovell J."/>
            <person name="Lin Y.M."/>
            <person name="Vaughn R."/>
            <person name="Liu B."/>
            <person name="Simpson S."/>
            <person name="Scheffler B.E."/>
            <person name="Wen L."/>
            <person name="Saski C.A."/>
            <person name="Grover C.E."/>
            <person name="Hu G."/>
            <person name="Conover J.L."/>
            <person name="Carlson J.W."/>
            <person name="Shu S."/>
            <person name="Boston L.B."/>
            <person name="Williams M."/>
            <person name="Peterson D.G."/>
            <person name="McGee K."/>
            <person name="Jones D.C."/>
            <person name="Wendel J.F."/>
            <person name="Stelly D.M."/>
            <person name="Grimwood J."/>
            <person name="Schmutz J."/>
        </authorList>
    </citation>
    <scope>NUCLEOTIDE SEQUENCE [LARGE SCALE GENOMIC DNA]</scope>
    <source>
        <strain evidence="18">cv. 3-79</strain>
    </source>
</reference>
<dbReference type="InterPro" id="IPR000008">
    <property type="entry name" value="C2_dom"/>
</dbReference>
<evidence type="ECO:0000256" key="3">
    <source>
        <dbReference type="ARBA" id="ARBA00022448"/>
    </source>
</evidence>